<gene>
    <name evidence="5" type="ORF">Dfulv_40420</name>
</gene>
<evidence type="ECO:0000259" key="4">
    <source>
        <dbReference type="Pfam" id="PF01494"/>
    </source>
</evidence>
<sequence length="397" mass="42213">MEAMIIGGGVAGPVTALALRRIGWNVTIHEAYTDPAGDVGSFVSLGANGLRALDAIGAGDAVTARGTAIPLLRLWSGRGRLLGEAPRGRVTLMRGHLVETLRDLAIDAGARLVTGRRLQDVRNGVATFADNTRTAGDSRTTSRETGQPGSGHRHVGQPATADLIVGADGVHSRMRTIVDPDAPAPVYAGLWIISGRSTHPVEPGAFNLMLGSKATFVYTATAAGTLWSAQVPARTRPAASLDHESLLELYHGDRGPAARIIEHTDQWHPFTVLRRLPSAPRSHRDAMVLLGDAAHPIGAGQGASLAIEDAVVLAKCLRDRATVTDALAAFDRLRRPRTDRMLKATGVNSDAKIAGPLAARVRDVLMPVLFRRFAARGSAWMYDYDVEWQTPVTTAPA</sequence>
<reference evidence="5" key="2">
    <citation type="submission" date="2022-09" db="EMBL/GenBank/DDBJ databases">
        <title>Biosynthetic gene clusters of Dactylosporangioum fulvum.</title>
        <authorList>
            <person name="Caradec T."/>
        </authorList>
    </citation>
    <scope>NUCLEOTIDE SEQUENCE</scope>
    <source>
        <strain evidence="5">NRRL B-16292</strain>
    </source>
</reference>
<organism evidence="5 6">
    <name type="scientific">Dactylosporangium fulvum</name>
    <dbReference type="NCBI Taxonomy" id="53359"/>
    <lineage>
        <taxon>Bacteria</taxon>
        <taxon>Bacillati</taxon>
        <taxon>Actinomycetota</taxon>
        <taxon>Actinomycetes</taxon>
        <taxon>Micromonosporales</taxon>
        <taxon>Micromonosporaceae</taxon>
        <taxon>Dactylosporangium</taxon>
    </lineage>
</organism>
<dbReference type="GO" id="GO:0004497">
    <property type="term" value="F:monooxygenase activity"/>
    <property type="evidence" value="ECO:0007669"/>
    <property type="project" value="UniProtKB-KW"/>
</dbReference>
<keyword evidence="1" id="KW-0560">Oxidoreductase</keyword>
<name>A0ABY5VZW7_9ACTN</name>
<proteinExistence type="predicted"/>
<evidence type="ECO:0000256" key="3">
    <source>
        <dbReference type="SAM" id="MobiDB-lite"/>
    </source>
</evidence>
<dbReference type="PANTHER" id="PTHR13789">
    <property type="entry name" value="MONOOXYGENASE"/>
    <property type="match status" value="1"/>
</dbReference>
<evidence type="ECO:0000313" key="6">
    <source>
        <dbReference type="Proteomes" id="UP001059617"/>
    </source>
</evidence>
<dbReference type="Pfam" id="PF01494">
    <property type="entry name" value="FAD_binding_3"/>
    <property type="match status" value="1"/>
</dbReference>
<feature type="compositionally biased region" description="Polar residues" evidence="3">
    <location>
        <begin position="132"/>
        <end position="147"/>
    </location>
</feature>
<dbReference type="EMBL" id="CP073720">
    <property type="protein sequence ID" value="UWP81326.1"/>
    <property type="molecule type" value="Genomic_DNA"/>
</dbReference>
<evidence type="ECO:0000256" key="2">
    <source>
        <dbReference type="ARBA" id="ARBA00023033"/>
    </source>
</evidence>
<dbReference type="InterPro" id="IPR036188">
    <property type="entry name" value="FAD/NAD-bd_sf"/>
</dbReference>
<feature type="domain" description="FAD-binding" evidence="4">
    <location>
        <begin position="2"/>
        <end position="343"/>
    </location>
</feature>
<evidence type="ECO:0000313" key="5">
    <source>
        <dbReference type="EMBL" id="UWP81326.1"/>
    </source>
</evidence>
<accession>A0ABY5VZW7</accession>
<dbReference type="Gene3D" id="3.50.50.60">
    <property type="entry name" value="FAD/NAD(P)-binding domain"/>
    <property type="match status" value="1"/>
</dbReference>
<protein>
    <submittedName>
        <fullName evidence="5">FAD-dependent monooxygenase</fullName>
    </submittedName>
</protein>
<dbReference type="RefSeq" id="WP_259859090.1">
    <property type="nucleotide sequence ID" value="NZ_BAAAST010000002.1"/>
</dbReference>
<dbReference type="PRINTS" id="PR00420">
    <property type="entry name" value="RNGMNOXGNASE"/>
</dbReference>
<feature type="region of interest" description="Disordered" evidence="3">
    <location>
        <begin position="132"/>
        <end position="156"/>
    </location>
</feature>
<keyword evidence="2 5" id="KW-0503">Monooxygenase</keyword>
<dbReference type="PANTHER" id="PTHR13789:SF309">
    <property type="entry name" value="PUTATIVE (AFU_ORTHOLOGUE AFUA_6G14510)-RELATED"/>
    <property type="match status" value="1"/>
</dbReference>
<dbReference type="InterPro" id="IPR002938">
    <property type="entry name" value="FAD-bd"/>
</dbReference>
<dbReference type="InterPro" id="IPR050493">
    <property type="entry name" value="FAD-dep_Monooxygenase_BioMet"/>
</dbReference>
<keyword evidence="6" id="KW-1185">Reference proteome</keyword>
<evidence type="ECO:0000256" key="1">
    <source>
        <dbReference type="ARBA" id="ARBA00023002"/>
    </source>
</evidence>
<dbReference type="SUPFAM" id="SSF51905">
    <property type="entry name" value="FAD/NAD(P)-binding domain"/>
    <property type="match status" value="1"/>
</dbReference>
<reference evidence="5" key="1">
    <citation type="submission" date="2021-04" db="EMBL/GenBank/DDBJ databases">
        <authorList>
            <person name="Hartkoorn R.C."/>
            <person name="Beaudoing E."/>
            <person name="Hot D."/>
        </authorList>
    </citation>
    <scope>NUCLEOTIDE SEQUENCE</scope>
    <source>
        <strain evidence="5">NRRL B-16292</strain>
    </source>
</reference>
<dbReference type="Proteomes" id="UP001059617">
    <property type="component" value="Chromosome"/>
</dbReference>